<feature type="region of interest" description="Disordered" evidence="1">
    <location>
        <begin position="181"/>
        <end position="241"/>
    </location>
</feature>
<sequence length="349" mass="38908">MHEWKESWLTLTKLKWLEVYGVPPTCWCKAFFKKISGLVGETMWVDEETLNKTRLDIGRILILAPLDKIIPSEVLVKTGQRAFPIRVEESTLPVSSEWLSNTLGLNHGLKFRAGGEVDSGDFHRASGKGEWGLVEKYQCKADRAAERAAERKEVYVNVKEKGEKRDFRVGLKSRIVEKGKGRKISKLKSKPPQFPANKGGIRIGVGRVGQRCHNSSMDPSSSEDESAETTTQVEKVITSQGRSSNQGINLCIDLRSQDSGNKSIFKGGSISPTKEIQSQDTVVTETQLEGSGKNQVEGIRKVKGRGSLYTRSHPMKTRCNNLTFKSGLRKVKWNLEDEIAKAIEKGMAM</sequence>
<dbReference type="Proteomes" id="UP001064489">
    <property type="component" value="Chromosome 2"/>
</dbReference>
<evidence type="ECO:0000256" key="1">
    <source>
        <dbReference type="SAM" id="MobiDB-lite"/>
    </source>
</evidence>
<feature type="compositionally biased region" description="Low complexity" evidence="1">
    <location>
        <begin position="208"/>
        <end position="220"/>
    </location>
</feature>
<proteinExistence type="predicted"/>
<gene>
    <name evidence="2" type="ORF">LWI28_011263</name>
</gene>
<accession>A0AAD5IEK8</accession>
<reference evidence="2" key="1">
    <citation type="journal article" date="2022" name="Plant J.">
        <title>Strategies of tolerance reflected in two North American maple genomes.</title>
        <authorList>
            <person name="McEvoy S.L."/>
            <person name="Sezen U.U."/>
            <person name="Trouern-Trend A."/>
            <person name="McMahon S.M."/>
            <person name="Schaberg P.G."/>
            <person name="Yang J."/>
            <person name="Wegrzyn J.L."/>
            <person name="Swenson N.G."/>
        </authorList>
    </citation>
    <scope>NUCLEOTIDE SEQUENCE</scope>
    <source>
        <strain evidence="2">91603</strain>
    </source>
</reference>
<dbReference type="EMBL" id="JAJSOW010000106">
    <property type="protein sequence ID" value="KAI9160762.1"/>
    <property type="molecule type" value="Genomic_DNA"/>
</dbReference>
<evidence type="ECO:0000313" key="2">
    <source>
        <dbReference type="EMBL" id="KAI9160762.1"/>
    </source>
</evidence>
<protein>
    <recommendedName>
        <fullName evidence="4">DUF4283 domain-containing protein</fullName>
    </recommendedName>
</protein>
<comment type="caution">
    <text evidence="2">The sequence shown here is derived from an EMBL/GenBank/DDBJ whole genome shotgun (WGS) entry which is preliminary data.</text>
</comment>
<dbReference type="AlphaFoldDB" id="A0AAD5IEK8"/>
<name>A0AAD5IEK8_ACENE</name>
<organism evidence="2 3">
    <name type="scientific">Acer negundo</name>
    <name type="common">Box elder</name>
    <dbReference type="NCBI Taxonomy" id="4023"/>
    <lineage>
        <taxon>Eukaryota</taxon>
        <taxon>Viridiplantae</taxon>
        <taxon>Streptophyta</taxon>
        <taxon>Embryophyta</taxon>
        <taxon>Tracheophyta</taxon>
        <taxon>Spermatophyta</taxon>
        <taxon>Magnoliopsida</taxon>
        <taxon>eudicotyledons</taxon>
        <taxon>Gunneridae</taxon>
        <taxon>Pentapetalae</taxon>
        <taxon>rosids</taxon>
        <taxon>malvids</taxon>
        <taxon>Sapindales</taxon>
        <taxon>Sapindaceae</taxon>
        <taxon>Hippocastanoideae</taxon>
        <taxon>Acereae</taxon>
        <taxon>Acer</taxon>
    </lineage>
</organism>
<evidence type="ECO:0000313" key="3">
    <source>
        <dbReference type="Proteomes" id="UP001064489"/>
    </source>
</evidence>
<reference evidence="2" key="2">
    <citation type="submission" date="2023-02" db="EMBL/GenBank/DDBJ databases">
        <authorList>
            <person name="Swenson N.G."/>
            <person name="Wegrzyn J.L."/>
            <person name="Mcevoy S.L."/>
        </authorList>
    </citation>
    <scope>NUCLEOTIDE SEQUENCE</scope>
    <source>
        <strain evidence="2">91603</strain>
        <tissue evidence="2">Leaf</tissue>
    </source>
</reference>
<evidence type="ECO:0008006" key="4">
    <source>
        <dbReference type="Google" id="ProtNLM"/>
    </source>
</evidence>
<keyword evidence="3" id="KW-1185">Reference proteome</keyword>